<evidence type="ECO:0000256" key="4">
    <source>
        <dbReference type="RuleBase" id="RU365031"/>
    </source>
</evidence>
<dbReference type="RefSeq" id="WP_089831624.1">
    <property type="nucleotide sequence ID" value="NZ_BJWI01000016.1"/>
</dbReference>
<gene>
    <name evidence="5" type="primary">yokD</name>
    <name evidence="5" type="ORF">HHA03_12830</name>
    <name evidence="6" type="ORF">SAMN05421839_11411</name>
</gene>
<reference evidence="6 7" key="1">
    <citation type="submission" date="2016-10" db="EMBL/GenBank/DDBJ databases">
        <authorList>
            <person name="de Groot N.N."/>
        </authorList>
    </citation>
    <scope>NUCLEOTIDE SEQUENCE [LARGE SCALE GENOMIC DNA]</scope>
    <source>
        <strain evidence="6 7">DSM 17073</strain>
    </source>
</reference>
<dbReference type="PANTHER" id="PTHR11104">
    <property type="entry name" value="AMINOGLYCOSIDE N3-ACETYLTRANSFERASE"/>
    <property type="match status" value="1"/>
</dbReference>
<protein>
    <recommendedName>
        <fullName evidence="4">Aminoglycoside N(3)-acetyltransferase</fullName>
        <ecNumber evidence="4">2.3.1.-</ecNumber>
    </recommendedName>
</protein>
<evidence type="ECO:0000256" key="2">
    <source>
        <dbReference type="ARBA" id="ARBA00022679"/>
    </source>
</evidence>
<keyword evidence="3 4" id="KW-0012">Acyltransferase</keyword>
<evidence type="ECO:0000256" key="1">
    <source>
        <dbReference type="ARBA" id="ARBA00006383"/>
    </source>
</evidence>
<dbReference type="AlphaFoldDB" id="A0A1I5PCU4"/>
<comment type="catalytic activity">
    <reaction evidence="4">
        <text>a 2-deoxystreptamine antibiotic + acetyl-CoA = an N(3)-acetyl-2-deoxystreptamine antibiotic + CoA + H(+)</text>
        <dbReference type="Rhea" id="RHEA:12665"/>
        <dbReference type="ChEBI" id="CHEBI:15378"/>
        <dbReference type="ChEBI" id="CHEBI:57287"/>
        <dbReference type="ChEBI" id="CHEBI:57288"/>
        <dbReference type="ChEBI" id="CHEBI:57921"/>
        <dbReference type="ChEBI" id="CHEBI:77452"/>
        <dbReference type="EC" id="2.3.1.81"/>
    </reaction>
</comment>
<accession>A0A1I5PCU4</accession>
<dbReference type="EMBL" id="FOXC01000014">
    <property type="protein sequence ID" value="SFP31620.1"/>
    <property type="molecule type" value="Genomic_DNA"/>
</dbReference>
<evidence type="ECO:0000256" key="3">
    <source>
        <dbReference type="ARBA" id="ARBA00023315"/>
    </source>
</evidence>
<dbReference type="Proteomes" id="UP000321547">
    <property type="component" value="Unassembled WGS sequence"/>
</dbReference>
<comment type="similarity">
    <text evidence="1 4">Belongs to the antibiotic N-acetyltransferase family.</text>
</comment>
<evidence type="ECO:0000313" key="7">
    <source>
        <dbReference type="Proteomes" id="UP000242243"/>
    </source>
</evidence>
<dbReference type="Pfam" id="PF02522">
    <property type="entry name" value="Antibiotic_NAT"/>
    <property type="match status" value="1"/>
</dbReference>
<dbReference type="EC" id="2.3.1.-" evidence="4"/>
<dbReference type="SUPFAM" id="SSF110710">
    <property type="entry name" value="TTHA0583/YokD-like"/>
    <property type="match status" value="1"/>
</dbReference>
<keyword evidence="8" id="KW-1185">Reference proteome</keyword>
<dbReference type="PANTHER" id="PTHR11104:SF0">
    <property type="entry name" value="SPBETA PROPHAGE-DERIVED AMINOGLYCOSIDE N(3')-ACETYLTRANSFERASE-LIKE PROTEIN YOKD"/>
    <property type="match status" value="1"/>
</dbReference>
<dbReference type="GO" id="GO:0046677">
    <property type="term" value="P:response to antibiotic"/>
    <property type="evidence" value="ECO:0007669"/>
    <property type="project" value="UniProtKB-KW"/>
</dbReference>
<dbReference type="InterPro" id="IPR028345">
    <property type="entry name" value="Antibiotic_NAT-like"/>
</dbReference>
<evidence type="ECO:0000313" key="8">
    <source>
        <dbReference type="Proteomes" id="UP000321547"/>
    </source>
</evidence>
<dbReference type="Proteomes" id="UP000242243">
    <property type="component" value="Unassembled WGS sequence"/>
</dbReference>
<dbReference type="GO" id="GO:0046353">
    <property type="term" value="F:aminoglycoside 3-N-acetyltransferase activity"/>
    <property type="evidence" value="ECO:0007669"/>
    <property type="project" value="UniProtKB-EC"/>
</dbReference>
<dbReference type="OrthoDB" id="7330654at2"/>
<evidence type="ECO:0000313" key="5">
    <source>
        <dbReference type="EMBL" id="GEM01751.1"/>
    </source>
</evidence>
<sequence length="263" mass="29781">MYTKDQLKQQLVNMGLQPSDTVLVHSSMKAIGEVEDRAEGVLDVLMDYFKDGLLIFPTHTWEQMGEKKLLFDPKTEPSCVGLLSNLFLKRAGVSRSLHPTHSVAAIGEKSEKYLSDDDTHGTPCHRYGCFGKLYDYKAKLLLIGVGMDKNTFIHSVEEWMDVPDRLTDRPVRFKVKLPNGAQQHAATYRHVKGGIAEKYVKMTEPFLAKGCMTSAHFGEADCYVGDAVKMDDLLVNYLERDLHLFDDFSPVPVSWYKDEDIKN</sequence>
<organism evidence="6 7">
    <name type="scientific">Halolactibacillus halophilus</name>
    <dbReference type="NCBI Taxonomy" id="306540"/>
    <lineage>
        <taxon>Bacteria</taxon>
        <taxon>Bacillati</taxon>
        <taxon>Bacillota</taxon>
        <taxon>Bacilli</taxon>
        <taxon>Bacillales</taxon>
        <taxon>Bacillaceae</taxon>
        <taxon>Halolactibacillus</taxon>
    </lineage>
</organism>
<proteinExistence type="inferred from homology"/>
<evidence type="ECO:0000313" key="6">
    <source>
        <dbReference type="EMBL" id="SFP31620.1"/>
    </source>
</evidence>
<reference evidence="5 8" key="2">
    <citation type="submission" date="2019-07" db="EMBL/GenBank/DDBJ databases">
        <title>Whole genome shotgun sequence of Halolactibacillus halophilus NBRC 100868.</title>
        <authorList>
            <person name="Hosoyama A."/>
            <person name="Uohara A."/>
            <person name="Ohji S."/>
            <person name="Ichikawa N."/>
        </authorList>
    </citation>
    <scope>NUCLEOTIDE SEQUENCE [LARGE SCALE GENOMIC DNA]</scope>
    <source>
        <strain evidence="5 8">NBRC 100868</strain>
    </source>
</reference>
<keyword evidence="2 4" id="KW-0808">Transferase</keyword>
<dbReference type="EMBL" id="BJWI01000016">
    <property type="protein sequence ID" value="GEM01751.1"/>
    <property type="molecule type" value="Genomic_DNA"/>
</dbReference>
<keyword evidence="4" id="KW-0046">Antibiotic resistance</keyword>
<name>A0A1I5PCU4_9BACI</name>
<dbReference type="InterPro" id="IPR003679">
    <property type="entry name" value="Amioglycoside_AcTrfase"/>
</dbReference>
<dbReference type="STRING" id="306540.SAMN05421839_11411"/>